<keyword evidence="5 6" id="KW-0472">Membrane</keyword>
<feature type="transmembrane region" description="Helical" evidence="6">
    <location>
        <begin position="21"/>
        <end position="38"/>
    </location>
</feature>
<evidence type="ECO:0000256" key="1">
    <source>
        <dbReference type="ARBA" id="ARBA00004651"/>
    </source>
</evidence>
<dbReference type="Proteomes" id="UP000319383">
    <property type="component" value="Chromosome"/>
</dbReference>
<dbReference type="InterPro" id="IPR051611">
    <property type="entry name" value="ECF_transporter_component"/>
</dbReference>
<evidence type="ECO:0000256" key="6">
    <source>
        <dbReference type="SAM" id="Phobius"/>
    </source>
</evidence>
<keyword evidence="8" id="KW-1185">Reference proteome</keyword>
<dbReference type="InterPro" id="IPR003339">
    <property type="entry name" value="ABC/ECF_trnsptr_transmembrane"/>
</dbReference>
<dbReference type="EMBL" id="CP036276">
    <property type="protein sequence ID" value="QDU46523.1"/>
    <property type="molecule type" value="Genomic_DNA"/>
</dbReference>
<feature type="transmembrane region" description="Helical" evidence="6">
    <location>
        <begin position="131"/>
        <end position="152"/>
    </location>
</feature>
<accession>A0A517ZVK0</accession>
<feature type="transmembrane region" description="Helical" evidence="6">
    <location>
        <begin position="97"/>
        <end position="119"/>
    </location>
</feature>
<name>A0A517ZVK0_9PLAN</name>
<evidence type="ECO:0000256" key="3">
    <source>
        <dbReference type="ARBA" id="ARBA00022692"/>
    </source>
</evidence>
<dbReference type="NCBIfam" id="TIGR02454">
    <property type="entry name" value="ECF_T_CbiQ"/>
    <property type="match status" value="1"/>
</dbReference>
<dbReference type="GO" id="GO:0043190">
    <property type="term" value="C:ATP-binding cassette (ABC) transporter complex"/>
    <property type="evidence" value="ECO:0007669"/>
    <property type="project" value="InterPro"/>
</dbReference>
<dbReference type="Pfam" id="PF02361">
    <property type="entry name" value="CbiQ"/>
    <property type="match status" value="1"/>
</dbReference>
<dbReference type="CDD" id="cd16914">
    <property type="entry name" value="EcfT"/>
    <property type="match status" value="1"/>
</dbReference>
<evidence type="ECO:0000256" key="5">
    <source>
        <dbReference type="ARBA" id="ARBA00023136"/>
    </source>
</evidence>
<feature type="transmembrane region" description="Helical" evidence="6">
    <location>
        <begin position="44"/>
        <end position="64"/>
    </location>
</feature>
<dbReference type="RefSeq" id="WP_145379026.1">
    <property type="nucleotide sequence ID" value="NZ_CP036276.1"/>
</dbReference>
<feature type="transmembrane region" description="Helical" evidence="6">
    <location>
        <begin position="71"/>
        <end position="91"/>
    </location>
</feature>
<dbReference type="GO" id="GO:0006824">
    <property type="term" value="P:cobalt ion transport"/>
    <property type="evidence" value="ECO:0007669"/>
    <property type="project" value="InterPro"/>
</dbReference>
<evidence type="ECO:0000256" key="2">
    <source>
        <dbReference type="ARBA" id="ARBA00022475"/>
    </source>
</evidence>
<dbReference type="KEGG" id="sdyn:Mal52_50440"/>
<evidence type="ECO:0000256" key="4">
    <source>
        <dbReference type="ARBA" id="ARBA00022989"/>
    </source>
</evidence>
<sequence>MPRDFLDPYSRGNSICHRLPDRLKILLVLAMIITALFVPPENWPVHGCMAAAVFLAMTLAGIPLRYLLVRLMFFFPMIMGLAIAVPASTGFTKGWDVMATVLLRGTLSFMGVLWLVNVTPFDRLLVALRQLGLPQMLAAILAFMYRYIFVVFDELERMREGRRARTFSKQGLLAAWKTNAQLIGMLLIRSMNRAERVHGAMCARGFDGEIRTLDS</sequence>
<keyword evidence="2" id="KW-1003">Cell membrane</keyword>
<gene>
    <name evidence="7" type="primary">nikQ</name>
    <name evidence="7" type="ORF">Mal52_50440</name>
</gene>
<dbReference type="PANTHER" id="PTHR34857">
    <property type="entry name" value="SLL0384 PROTEIN"/>
    <property type="match status" value="1"/>
</dbReference>
<dbReference type="InterPro" id="IPR012809">
    <property type="entry name" value="ECF_CbiQ"/>
</dbReference>
<organism evidence="7 8">
    <name type="scientific">Symmachiella dynata</name>
    <dbReference type="NCBI Taxonomy" id="2527995"/>
    <lineage>
        <taxon>Bacteria</taxon>
        <taxon>Pseudomonadati</taxon>
        <taxon>Planctomycetota</taxon>
        <taxon>Planctomycetia</taxon>
        <taxon>Planctomycetales</taxon>
        <taxon>Planctomycetaceae</taxon>
        <taxon>Symmachiella</taxon>
    </lineage>
</organism>
<dbReference type="AlphaFoldDB" id="A0A517ZVK0"/>
<reference evidence="7 8" key="1">
    <citation type="submission" date="2019-02" db="EMBL/GenBank/DDBJ databases">
        <title>Deep-cultivation of Planctomycetes and their phenomic and genomic characterization uncovers novel biology.</title>
        <authorList>
            <person name="Wiegand S."/>
            <person name="Jogler M."/>
            <person name="Boedeker C."/>
            <person name="Pinto D."/>
            <person name="Vollmers J."/>
            <person name="Rivas-Marin E."/>
            <person name="Kohn T."/>
            <person name="Peeters S.H."/>
            <person name="Heuer A."/>
            <person name="Rast P."/>
            <person name="Oberbeckmann S."/>
            <person name="Bunk B."/>
            <person name="Jeske O."/>
            <person name="Meyerdierks A."/>
            <person name="Storesund J.E."/>
            <person name="Kallscheuer N."/>
            <person name="Luecker S."/>
            <person name="Lage O.M."/>
            <person name="Pohl T."/>
            <person name="Merkel B.J."/>
            <person name="Hornburger P."/>
            <person name="Mueller R.-W."/>
            <person name="Bruemmer F."/>
            <person name="Labrenz M."/>
            <person name="Spormann A.M."/>
            <person name="Op den Camp H."/>
            <person name="Overmann J."/>
            <person name="Amann R."/>
            <person name="Jetten M.S.M."/>
            <person name="Mascher T."/>
            <person name="Medema M.H."/>
            <person name="Devos D.P."/>
            <person name="Kaster A.-K."/>
            <person name="Ovreas L."/>
            <person name="Rohde M."/>
            <person name="Galperin M.Y."/>
            <person name="Jogler C."/>
        </authorList>
    </citation>
    <scope>NUCLEOTIDE SEQUENCE [LARGE SCALE GENOMIC DNA]</scope>
    <source>
        <strain evidence="7 8">Mal52</strain>
    </source>
</reference>
<evidence type="ECO:0000313" key="7">
    <source>
        <dbReference type="EMBL" id="QDU46523.1"/>
    </source>
</evidence>
<evidence type="ECO:0000313" key="8">
    <source>
        <dbReference type="Proteomes" id="UP000319383"/>
    </source>
</evidence>
<dbReference type="PANTHER" id="PTHR34857:SF2">
    <property type="entry name" value="SLL0384 PROTEIN"/>
    <property type="match status" value="1"/>
</dbReference>
<proteinExistence type="predicted"/>
<keyword evidence="3 6" id="KW-0812">Transmembrane</keyword>
<protein>
    <submittedName>
        <fullName evidence="7">Nickel transport protein NikQ</fullName>
    </submittedName>
</protein>
<comment type="subcellular location">
    <subcellularLocation>
        <location evidence="1">Cell membrane</location>
        <topology evidence="1">Multi-pass membrane protein</topology>
    </subcellularLocation>
</comment>
<keyword evidence="4 6" id="KW-1133">Transmembrane helix</keyword>